<dbReference type="InterPro" id="IPR004033">
    <property type="entry name" value="UbiE/COQ5_MeTrFase"/>
</dbReference>
<feature type="binding site" evidence="6">
    <location>
        <position position="95"/>
    </location>
    <ligand>
        <name>S-adenosyl-L-methionine</name>
        <dbReference type="ChEBI" id="CHEBI:59789"/>
    </ligand>
</feature>
<comment type="function">
    <text evidence="5 6">Methyltransferase required for the conversion of demethylmenaquinol (DMKH2) to menaquinol (MKH2).</text>
</comment>
<comment type="caution">
    <text evidence="6">Lacks conserved residue(s) required for the propagation of feature annotation.</text>
</comment>
<evidence type="ECO:0000256" key="2">
    <source>
        <dbReference type="ARBA" id="ARBA00022603"/>
    </source>
</evidence>
<proteinExistence type="inferred from homology"/>
<feature type="binding site" evidence="6">
    <location>
        <position position="75"/>
    </location>
    <ligand>
        <name>S-adenosyl-L-methionine</name>
        <dbReference type="ChEBI" id="CHEBI:59789"/>
    </ligand>
</feature>
<dbReference type="FunFam" id="3.40.50.150:FF:000086">
    <property type="entry name" value="Demethylmenaquinone methyltransferase"/>
    <property type="match status" value="1"/>
</dbReference>
<dbReference type="KEGG" id="pcx:LPB68_03560"/>
<accession>A0A167DJW6</accession>
<dbReference type="PROSITE" id="PS01183">
    <property type="entry name" value="UBIE_1"/>
    <property type="match status" value="1"/>
</dbReference>
<evidence type="ECO:0000256" key="3">
    <source>
        <dbReference type="ARBA" id="ARBA00022679"/>
    </source>
</evidence>
<keyword evidence="4 6" id="KW-0949">S-adenosyl-L-methionine</keyword>
<dbReference type="STRING" id="1763538.LPB68_03560"/>
<feature type="binding site" evidence="6">
    <location>
        <begin position="123"/>
        <end position="124"/>
    </location>
    <ligand>
        <name>S-adenosyl-L-methionine</name>
        <dbReference type="ChEBI" id="CHEBI:59789"/>
    </ligand>
</feature>
<comment type="similarity">
    <text evidence="6">Belongs to the class I-like SAM-binding methyltransferase superfamily. MenG/UbiE family.</text>
</comment>
<dbReference type="CDD" id="cd02440">
    <property type="entry name" value="AdoMet_MTases"/>
    <property type="match status" value="1"/>
</dbReference>
<dbReference type="RefSeq" id="WP_068657805.1">
    <property type="nucleotide sequence ID" value="NZ_CP017770.1"/>
</dbReference>
<dbReference type="EC" id="2.1.1.163" evidence="6"/>
<evidence type="ECO:0000313" key="8">
    <source>
        <dbReference type="Proteomes" id="UP000077134"/>
    </source>
</evidence>
<evidence type="ECO:0000256" key="4">
    <source>
        <dbReference type="ARBA" id="ARBA00022691"/>
    </source>
</evidence>
<dbReference type="HAMAP" id="MF_01813">
    <property type="entry name" value="MenG_UbiE_methyltr"/>
    <property type="match status" value="1"/>
</dbReference>
<dbReference type="NCBIfam" id="NF001243">
    <property type="entry name" value="PRK00216.1-4"/>
    <property type="match status" value="1"/>
</dbReference>
<protein>
    <recommendedName>
        <fullName evidence="6">Demethylmenaquinone methyltransferase</fullName>
        <ecNumber evidence="6">2.1.1.163</ecNumber>
    </recommendedName>
</protein>
<comment type="catalytic activity">
    <reaction evidence="6">
        <text>a 2-demethylmenaquinol + S-adenosyl-L-methionine = a menaquinol + S-adenosyl-L-homocysteine + H(+)</text>
        <dbReference type="Rhea" id="RHEA:42640"/>
        <dbReference type="Rhea" id="RHEA-COMP:9539"/>
        <dbReference type="Rhea" id="RHEA-COMP:9563"/>
        <dbReference type="ChEBI" id="CHEBI:15378"/>
        <dbReference type="ChEBI" id="CHEBI:18151"/>
        <dbReference type="ChEBI" id="CHEBI:55437"/>
        <dbReference type="ChEBI" id="CHEBI:57856"/>
        <dbReference type="ChEBI" id="CHEBI:59789"/>
        <dbReference type="EC" id="2.1.1.163"/>
    </reaction>
</comment>
<dbReference type="PROSITE" id="PS51608">
    <property type="entry name" value="SAM_MT_UBIE"/>
    <property type="match status" value="1"/>
</dbReference>
<dbReference type="NCBIfam" id="NF001244">
    <property type="entry name" value="PRK00216.1-5"/>
    <property type="match status" value="1"/>
</dbReference>
<dbReference type="OrthoDB" id="9808140at2"/>
<dbReference type="GO" id="GO:0043770">
    <property type="term" value="F:demethylmenaquinone methyltransferase activity"/>
    <property type="evidence" value="ECO:0007669"/>
    <property type="project" value="UniProtKB-UniRule"/>
</dbReference>
<sequence length="252" mass="28565">MKRNTSDQHVGVVQEVEKDVPKEQFVQSVFESIATKYDVMNDILSFRRHKAWRKFAMARMDMKQGENAVDICCGTCDWTLSLAEASGSGKIIGLDFSPSMLEVGRRKVNNHKLAENITLIEGNAMSLPFEDHKFDYATIGFGLRNVPDLVQVLHEMKRVVKPGGMVVCLELSKPTWQPFKGIYYFYFEKILPNLGKLFASRYEQYKWLPVSVSLFPGRDELAKIFEQVGLQHVEAHPLTGGIAALHIGIKEI</sequence>
<dbReference type="PROSITE" id="PS01184">
    <property type="entry name" value="UBIE_2"/>
    <property type="match status" value="1"/>
</dbReference>
<comment type="caution">
    <text evidence="7">The sequence shown here is derived from an EMBL/GenBank/DDBJ whole genome shotgun (WGS) entry which is preliminary data.</text>
</comment>
<gene>
    <name evidence="6" type="primary">menG</name>
    <name evidence="7" type="ORF">PNBC_10400</name>
</gene>
<comment type="pathway">
    <text evidence="6">Quinol/quinone metabolism; menaquinone biosynthesis; menaquinol from 1,4-dihydroxy-2-naphthoate: step 2/2.</text>
</comment>
<keyword evidence="3 6" id="KW-0808">Transferase</keyword>
<dbReference type="GO" id="GO:0009234">
    <property type="term" value="P:menaquinone biosynthetic process"/>
    <property type="evidence" value="ECO:0007669"/>
    <property type="project" value="UniProtKB-UniRule"/>
</dbReference>
<evidence type="ECO:0000313" key="7">
    <source>
        <dbReference type="EMBL" id="OAB74468.1"/>
    </source>
</evidence>
<dbReference type="InterPro" id="IPR029063">
    <property type="entry name" value="SAM-dependent_MTases_sf"/>
</dbReference>
<dbReference type="SUPFAM" id="SSF53335">
    <property type="entry name" value="S-adenosyl-L-methionine-dependent methyltransferases"/>
    <property type="match status" value="1"/>
</dbReference>
<keyword evidence="2 6" id="KW-0489">Methyltransferase</keyword>
<dbReference type="GO" id="GO:0032259">
    <property type="term" value="P:methylation"/>
    <property type="evidence" value="ECO:0007669"/>
    <property type="project" value="UniProtKB-KW"/>
</dbReference>
<dbReference type="PANTHER" id="PTHR43591">
    <property type="entry name" value="METHYLTRANSFERASE"/>
    <property type="match status" value="1"/>
</dbReference>
<organism evidence="7 8">
    <name type="scientific">Paenibacillus crassostreae</name>
    <dbReference type="NCBI Taxonomy" id="1763538"/>
    <lineage>
        <taxon>Bacteria</taxon>
        <taxon>Bacillati</taxon>
        <taxon>Bacillota</taxon>
        <taxon>Bacilli</taxon>
        <taxon>Bacillales</taxon>
        <taxon>Paenibacillaceae</taxon>
        <taxon>Paenibacillus</taxon>
    </lineage>
</organism>
<evidence type="ECO:0000256" key="6">
    <source>
        <dbReference type="HAMAP-Rule" id="MF_01813"/>
    </source>
</evidence>
<dbReference type="UniPathway" id="UPA00079">
    <property type="reaction ID" value="UER00169"/>
</dbReference>
<evidence type="ECO:0000256" key="1">
    <source>
        <dbReference type="ARBA" id="ARBA00022428"/>
    </source>
</evidence>
<keyword evidence="1 6" id="KW-0474">Menaquinone biosynthesis</keyword>
<dbReference type="NCBIfam" id="TIGR01934">
    <property type="entry name" value="MenG_MenH_UbiE"/>
    <property type="match status" value="1"/>
</dbReference>
<keyword evidence="8" id="KW-1185">Reference proteome</keyword>
<dbReference type="EMBL" id="LSFN01000014">
    <property type="protein sequence ID" value="OAB74468.1"/>
    <property type="molecule type" value="Genomic_DNA"/>
</dbReference>
<dbReference type="Pfam" id="PF01209">
    <property type="entry name" value="Ubie_methyltran"/>
    <property type="match status" value="1"/>
</dbReference>
<dbReference type="PANTHER" id="PTHR43591:SF24">
    <property type="entry name" value="2-METHOXY-6-POLYPRENYL-1,4-BENZOQUINOL METHYLASE, MITOCHONDRIAL"/>
    <property type="match status" value="1"/>
</dbReference>
<name>A0A167DJW6_9BACL</name>
<reference evidence="7 8" key="1">
    <citation type="submission" date="2016-02" db="EMBL/GenBank/DDBJ databases">
        <title>Paenibacillus sp. LPB0068, isolated from Crassostrea gigas.</title>
        <authorList>
            <person name="Shin S.-K."/>
            <person name="Yi H."/>
        </authorList>
    </citation>
    <scope>NUCLEOTIDE SEQUENCE [LARGE SCALE GENOMIC DNA]</scope>
    <source>
        <strain evidence="7 8">LPB0068</strain>
    </source>
</reference>
<dbReference type="Proteomes" id="UP000077134">
    <property type="component" value="Unassembled WGS sequence"/>
</dbReference>
<dbReference type="AlphaFoldDB" id="A0A167DJW6"/>
<dbReference type="InterPro" id="IPR023576">
    <property type="entry name" value="UbiE/COQ5_MeTrFase_CS"/>
</dbReference>
<evidence type="ECO:0000256" key="5">
    <source>
        <dbReference type="ARBA" id="ARBA00059758"/>
    </source>
</evidence>
<dbReference type="Gene3D" id="3.40.50.150">
    <property type="entry name" value="Vaccinia Virus protein VP39"/>
    <property type="match status" value="1"/>
</dbReference>